<evidence type="ECO:0000313" key="3">
    <source>
        <dbReference type="Proteomes" id="UP000183685"/>
    </source>
</evidence>
<sequence length="85" mass="9336">MGLLLLILASAGAQGLLWFAGPYRRLNPIFRAFAGTLVGSIAGYLMVDQLATDAQDYFAIFYGVAIAFMAAILFELICWARRMAR</sequence>
<dbReference type="Proteomes" id="UP000183685">
    <property type="component" value="Unassembled WGS sequence"/>
</dbReference>
<gene>
    <name evidence="2" type="ORF">SAMN04488071_1813</name>
</gene>
<evidence type="ECO:0000256" key="1">
    <source>
        <dbReference type="SAM" id="Phobius"/>
    </source>
</evidence>
<name>A0A1G6ZK18_9PROT</name>
<keyword evidence="1" id="KW-0472">Membrane</keyword>
<evidence type="ECO:0000313" key="2">
    <source>
        <dbReference type="EMBL" id="SDE01906.1"/>
    </source>
</evidence>
<feature type="transmembrane region" description="Helical" evidence="1">
    <location>
        <begin position="59"/>
        <end position="82"/>
    </location>
</feature>
<keyword evidence="3" id="KW-1185">Reference proteome</keyword>
<dbReference type="OrthoDB" id="9947561at2"/>
<reference evidence="2 3" key="1">
    <citation type="submission" date="2016-10" db="EMBL/GenBank/DDBJ databases">
        <authorList>
            <person name="de Groot N.N."/>
        </authorList>
    </citation>
    <scope>NUCLEOTIDE SEQUENCE [LARGE SCALE GENOMIC DNA]</scope>
    <source>
        <strain evidence="2 3">CGMCC 1.9109</strain>
    </source>
</reference>
<dbReference type="EMBL" id="FNAK01000004">
    <property type="protein sequence ID" value="SDE01906.1"/>
    <property type="molecule type" value="Genomic_DNA"/>
</dbReference>
<keyword evidence="1" id="KW-1133">Transmembrane helix</keyword>
<proteinExistence type="predicted"/>
<keyword evidence="1" id="KW-0812">Transmembrane</keyword>
<accession>A0A1G6ZK18</accession>
<feature type="transmembrane region" description="Helical" evidence="1">
    <location>
        <begin position="29"/>
        <end position="47"/>
    </location>
</feature>
<dbReference type="AlphaFoldDB" id="A0A1G6ZK18"/>
<dbReference type="RefSeq" id="WP_068304546.1">
    <property type="nucleotide sequence ID" value="NZ_FNAK01000004.1"/>
</dbReference>
<organism evidence="2 3">
    <name type="scientific">Kordiimonas lacus</name>
    <dbReference type="NCBI Taxonomy" id="637679"/>
    <lineage>
        <taxon>Bacteria</taxon>
        <taxon>Pseudomonadati</taxon>
        <taxon>Pseudomonadota</taxon>
        <taxon>Alphaproteobacteria</taxon>
        <taxon>Kordiimonadales</taxon>
        <taxon>Kordiimonadaceae</taxon>
        <taxon>Kordiimonas</taxon>
    </lineage>
</organism>
<protein>
    <submittedName>
        <fullName evidence="2">Uncharacterized protein</fullName>
    </submittedName>
</protein>